<dbReference type="CDD" id="cd07010">
    <property type="entry name" value="cupin_PMI_type_I_N_bac"/>
    <property type="match status" value="1"/>
</dbReference>
<dbReference type="InterPro" id="IPR011051">
    <property type="entry name" value="RmlC_Cupin_sf"/>
</dbReference>
<dbReference type="OrthoDB" id="9808275at2"/>
<dbReference type="InterPro" id="IPR049071">
    <property type="entry name" value="MPI_cupin_dom"/>
</dbReference>
<dbReference type="Pfam" id="PF21621">
    <property type="entry name" value="MPI_cupin_dom"/>
    <property type="match status" value="1"/>
</dbReference>
<evidence type="ECO:0000256" key="2">
    <source>
        <dbReference type="ARBA" id="ARBA00022833"/>
    </source>
</evidence>
<dbReference type="InterPro" id="IPR051804">
    <property type="entry name" value="Carb_Metab_Reg_Kinase/Isom"/>
</dbReference>
<dbReference type="InterPro" id="IPR014710">
    <property type="entry name" value="RmlC-like_jellyroll"/>
</dbReference>
<dbReference type="SUPFAM" id="SSF51182">
    <property type="entry name" value="RmlC-like cupins"/>
    <property type="match status" value="1"/>
</dbReference>
<dbReference type="Gene3D" id="2.60.120.10">
    <property type="entry name" value="Jelly Rolls"/>
    <property type="match status" value="2"/>
</dbReference>
<gene>
    <name evidence="9" type="ORF">LY01_01784</name>
</gene>
<dbReference type="Pfam" id="PF20511">
    <property type="entry name" value="PMI_typeI_cat"/>
    <property type="match status" value="1"/>
</dbReference>
<evidence type="ECO:0000256" key="5">
    <source>
        <dbReference type="PIRSR" id="PIRSR036894-1"/>
    </source>
</evidence>
<evidence type="ECO:0000259" key="8">
    <source>
        <dbReference type="Pfam" id="PF21621"/>
    </source>
</evidence>
<evidence type="ECO:0000256" key="1">
    <source>
        <dbReference type="ARBA" id="ARBA00022723"/>
    </source>
</evidence>
<dbReference type="PANTHER" id="PTHR42742">
    <property type="entry name" value="TRANSCRIPTIONAL REPRESSOR MPRA"/>
    <property type="match status" value="1"/>
</dbReference>
<reference evidence="9 10" key="1">
    <citation type="submission" date="2018-02" db="EMBL/GenBank/DDBJ databases">
        <title>Genomic Encyclopedia of Archaeal and Bacterial Type Strains, Phase II (KMG-II): from individual species to whole genera.</title>
        <authorList>
            <person name="Goeker M."/>
        </authorList>
    </citation>
    <scope>NUCLEOTIDE SEQUENCE [LARGE SCALE GENOMIC DNA]</scope>
    <source>
        <strain evidence="9 10">DSM 16809</strain>
    </source>
</reference>
<feature type="binding site" evidence="5">
    <location>
        <position position="120"/>
    </location>
    <ligand>
        <name>Zn(2+)</name>
        <dbReference type="ChEBI" id="CHEBI:29105"/>
    </ligand>
</feature>
<dbReference type="PIRSF" id="PIRSF036894">
    <property type="entry name" value="PMI_Firm_short"/>
    <property type="match status" value="1"/>
</dbReference>
<feature type="domain" description="Mannose-6-phosphate isomerase cupin" evidence="8">
    <location>
        <begin position="242"/>
        <end position="319"/>
    </location>
</feature>
<evidence type="ECO:0000259" key="7">
    <source>
        <dbReference type="Pfam" id="PF20511"/>
    </source>
</evidence>
<proteinExistence type="predicted"/>
<dbReference type="InterPro" id="IPR046457">
    <property type="entry name" value="PMI_typeI_cat"/>
</dbReference>
<feature type="binding site" evidence="5">
    <location>
        <position position="103"/>
    </location>
    <ligand>
        <name>Zn(2+)</name>
        <dbReference type="ChEBI" id="CHEBI:29105"/>
    </ligand>
</feature>
<evidence type="ECO:0000256" key="3">
    <source>
        <dbReference type="ARBA" id="ARBA00029741"/>
    </source>
</evidence>
<dbReference type="EMBL" id="PTJE01000003">
    <property type="protein sequence ID" value="PPK95031.1"/>
    <property type="molecule type" value="Genomic_DNA"/>
</dbReference>
<evidence type="ECO:0000313" key="10">
    <source>
        <dbReference type="Proteomes" id="UP000239002"/>
    </source>
</evidence>
<dbReference type="RefSeq" id="WP_104515466.1">
    <property type="nucleotide sequence ID" value="NZ_MQVW01000024.1"/>
</dbReference>
<accession>A0A2S6ILH1</accession>
<comment type="cofactor">
    <cofactor evidence="5">
        <name>Zn(2+)</name>
        <dbReference type="ChEBI" id="CHEBI:29105"/>
    </cofactor>
    <text evidence="5">Binds 1 zinc ion per subunit.</text>
</comment>
<evidence type="ECO:0000313" key="9">
    <source>
        <dbReference type="EMBL" id="PPK95031.1"/>
    </source>
</evidence>
<feature type="domain" description="Phosphomannose isomerase type I catalytic" evidence="7">
    <location>
        <begin position="7"/>
        <end position="118"/>
    </location>
</feature>
<keyword evidence="9" id="KW-0413">Isomerase</keyword>
<dbReference type="GO" id="GO:0005975">
    <property type="term" value="P:carbohydrate metabolic process"/>
    <property type="evidence" value="ECO:0007669"/>
    <property type="project" value="InterPro"/>
</dbReference>
<sequence>MKAYPIKFEPILQEKIWGGSKLRTVLNKKAISDSTGESWEISGVQDNISVVSNGMYKGLSIVDLIKNHKEQFVGMKNYRHFGNEFPLLIKYLDARTNLSVQVHPDDQMAKAEHDSKGKTEMWYIMDHEEDACVINGFKDDKVTTSSLQEITINNVEEILNTEKVSKGDSFFIPAGKVHAIGAGVLAAEIQQTSDITYRVYDWDRVDNFGKERELHMDQSMRAVKRSNTTLSNNIEFQSDTNVLADCTYFTSTILDVDRAMQMDYTNKDSFVIYMCVEGSFEITINNHTEMISVGETVLIPANSTNVSVDTEAAKIIEVYIK</sequence>
<dbReference type="AlphaFoldDB" id="A0A2S6ILH1"/>
<protein>
    <recommendedName>
        <fullName evidence="3">Phosphohexomutase</fullName>
    </recommendedName>
    <alternativeName>
        <fullName evidence="4">Phosphomannose isomerase</fullName>
    </alternativeName>
</protein>
<keyword evidence="1 5" id="KW-0479">Metal-binding</keyword>
<evidence type="ECO:0000256" key="6">
    <source>
        <dbReference type="PIRSR" id="PIRSR036894-2"/>
    </source>
</evidence>
<evidence type="ECO:0000256" key="4">
    <source>
        <dbReference type="ARBA" id="ARBA00030762"/>
    </source>
</evidence>
<comment type="caution">
    <text evidence="9">The sequence shown here is derived from an EMBL/GenBank/DDBJ whole genome shotgun (WGS) entry which is preliminary data.</text>
</comment>
<dbReference type="InterPro" id="IPR014628">
    <property type="entry name" value="Man6P_isomerase_Firm_short"/>
</dbReference>
<dbReference type="PANTHER" id="PTHR42742:SF3">
    <property type="entry name" value="FRUCTOKINASE"/>
    <property type="match status" value="1"/>
</dbReference>
<organism evidence="9 10">
    <name type="scientific">Nonlabens xylanidelens</name>
    <dbReference type="NCBI Taxonomy" id="191564"/>
    <lineage>
        <taxon>Bacteria</taxon>
        <taxon>Pseudomonadati</taxon>
        <taxon>Bacteroidota</taxon>
        <taxon>Flavobacteriia</taxon>
        <taxon>Flavobacteriales</taxon>
        <taxon>Flavobacteriaceae</taxon>
        <taxon>Nonlabens</taxon>
    </lineage>
</organism>
<name>A0A2S6ILH1_9FLAO</name>
<feature type="binding site" evidence="5">
    <location>
        <position position="178"/>
    </location>
    <ligand>
        <name>Zn(2+)</name>
        <dbReference type="ChEBI" id="CHEBI:29105"/>
    </ligand>
</feature>
<dbReference type="GO" id="GO:0004476">
    <property type="term" value="F:mannose-6-phosphate isomerase activity"/>
    <property type="evidence" value="ECO:0007669"/>
    <property type="project" value="InterPro"/>
</dbReference>
<dbReference type="GO" id="GO:0008270">
    <property type="term" value="F:zinc ion binding"/>
    <property type="evidence" value="ECO:0007669"/>
    <property type="project" value="InterPro"/>
</dbReference>
<keyword evidence="2 5" id="KW-0862">Zinc</keyword>
<feature type="active site" evidence="6">
    <location>
        <position position="198"/>
    </location>
</feature>
<keyword evidence="10" id="KW-1185">Reference proteome</keyword>
<dbReference type="Proteomes" id="UP000239002">
    <property type="component" value="Unassembled WGS sequence"/>
</dbReference>